<evidence type="ECO:0000256" key="3">
    <source>
        <dbReference type="ARBA" id="ARBA00022989"/>
    </source>
</evidence>
<feature type="transmembrane region" description="Helical" evidence="6">
    <location>
        <begin position="86"/>
        <end position="108"/>
    </location>
</feature>
<dbReference type="EMBL" id="CZRL01000106">
    <property type="protein sequence ID" value="CUS54800.1"/>
    <property type="molecule type" value="Genomic_DNA"/>
</dbReference>
<evidence type="ECO:0000256" key="4">
    <source>
        <dbReference type="ARBA" id="ARBA00023136"/>
    </source>
</evidence>
<dbReference type="GO" id="GO:0022857">
    <property type="term" value="F:transmembrane transporter activity"/>
    <property type="evidence" value="ECO:0007669"/>
    <property type="project" value="InterPro"/>
</dbReference>
<dbReference type="SUPFAM" id="SSF103473">
    <property type="entry name" value="MFS general substrate transporter"/>
    <property type="match status" value="1"/>
</dbReference>
<feature type="region of interest" description="Disordered" evidence="5">
    <location>
        <begin position="408"/>
        <end position="460"/>
    </location>
</feature>
<name>A0A160TTY9_9ZZZZ</name>
<dbReference type="PROSITE" id="PS50850">
    <property type="entry name" value="MFS"/>
    <property type="match status" value="1"/>
</dbReference>
<reference evidence="8" key="1">
    <citation type="submission" date="2015-10" db="EMBL/GenBank/DDBJ databases">
        <authorList>
            <person name="Gilbert D.G."/>
        </authorList>
    </citation>
    <scope>NUCLEOTIDE SEQUENCE</scope>
</reference>
<keyword evidence="3 6" id="KW-1133">Transmembrane helix</keyword>
<gene>
    <name evidence="8" type="ORF">MGWOODY_XGa1790</name>
</gene>
<dbReference type="PANTHER" id="PTHR23521">
    <property type="entry name" value="TRANSPORTER MFS SUPERFAMILY"/>
    <property type="match status" value="1"/>
</dbReference>
<evidence type="ECO:0000256" key="2">
    <source>
        <dbReference type="ARBA" id="ARBA00022692"/>
    </source>
</evidence>
<feature type="transmembrane region" description="Helical" evidence="6">
    <location>
        <begin position="344"/>
        <end position="362"/>
    </location>
</feature>
<feature type="transmembrane region" description="Helical" evidence="6">
    <location>
        <begin position="186"/>
        <end position="209"/>
    </location>
</feature>
<feature type="compositionally biased region" description="Basic and acidic residues" evidence="5">
    <location>
        <begin position="451"/>
        <end position="460"/>
    </location>
</feature>
<keyword evidence="2 6" id="KW-0812">Transmembrane</keyword>
<keyword evidence="4 6" id="KW-0472">Membrane</keyword>
<dbReference type="CDD" id="cd17477">
    <property type="entry name" value="MFS_YcaD_like"/>
    <property type="match status" value="1"/>
</dbReference>
<feature type="transmembrane region" description="Helical" evidence="6">
    <location>
        <begin position="277"/>
        <end position="299"/>
    </location>
</feature>
<evidence type="ECO:0000256" key="6">
    <source>
        <dbReference type="SAM" id="Phobius"/>
    </source>
</evidence>
<proteinExistence type="predicted"/>
<dbReference type="Pfam" id="PF07690">
    <property type="entry name" value="MFS_1"/>
    <property type="match status" value="1"/>
</dbReference>
<comment type="subcellular location">
    <subcellularLocation>
        <location evidence="1">Membrane</location>
    </subcellularLocation>
</comment>
<feature type="transmembrane region" description="Helical" evidence="6">
    <location>
        <begin position="149"/>
        <end position="166"/>
    </location>
</feature>
<protein>
    <submittedName>
        <fullName evidence="8">Permeases of the major facilitator superfamily</fullName>
    </submittedName>
</protein>
<accession>A0A160TTY9</accession>
<dbReference type="AlphaFoldDB" id="A0A160TTY9"/>
<feature type="domain" description="Major facilitator superfamily (MFS) profile" evidence="7">
    <location>
        <begin position="1"/>
        <end position="369"/>
    </location>
</feature>
<dbReference type="InterPro" id="IPR020846">
    <property type="entry name" value="MFS_dom"/>
</dbReference>
<dbReference type="GO" id="GO:0005886">
    <property type="term" value="C:plasma membrane"/>
    <property type="evidence" value="ECO:0007669"/>
    <property type="project" value="TreeGrafter"/>
</dbReference>
<dbReference type="InterPro" id="IPR011701">
    <property type="entry name" value="MFS"/>
</dbReference>
<dbReference type="PANTHER" id="PTHR23521:SF3">
    <property type="entry name" value="MFS TRANSPORTER"/>
    <property type="match status" value="1"/>
</dbReference>
<dbReference type="InterPro" id="IPR047200">
    <property type="entry name" value="MFS_YcaD-like"/>
</dbReference>
<evidence type="ECO:0000259" key="7">
    <source>
        <dbReference type="PROSITE" id="PS50850"/>
    </source>
</evidence>
<dbReference type="InterPro" id="IPR036259">
    <property type="entry name" value="MFS_trans_sf"/>
</dbReference>
<evidence type="ECO:0000256" key="1">
    <source>
        <dbReference type="ARBA" id="ARBA00004370"/>
    </source>
</evidence>
<feature type="transmembrane region" description="Helical" evidence="6">
    <location>
        <begin position="311"/>
        <end position="332"/>
    </location>
</feature>
<evidence type="ECO:0000313" key="8">
    <source>
        <dbReference type="EMBL" id="CUS54800.1"/>
    </source>
</evidence>
<dbReference type="Gene3D" id="1.20.1250.20">
    <property type="entry name" value="MFS general substrate transporter like domains"/>
    <property type="match status" value="2"/>
</dbReference>
<sequence length="460" mass="49337">MLSVAFLMFGNSIFTTLLALRAKIEGYPNELVGLMMSAYFLGFAIGTFRSGLLINRVGHIRAFSAMAAIASICTLLVLLIPNPWVWVILRVAMGIAIAGLFVVVESWLNNRSTNQGRGAVMAIYITIGYAASSLGQQTLQLGDPGGSELFLLVGMLLALSLIPVALTSATHPDPVEKPNIDLRKLFGVSPTAVIGCLVAGMIGSSWWGLGPIYAQEIGLSVNHIASVMTAALVGGLLLQLPVGRLSDRFDRRTVLFWITILVLIPAAVLLLGSILNFWLIIIAVGIFFGLSSTIYPLCVAYANDHLDSADVVSASGGFVLFYAMGAVSGPLISSLAMRVSGARGLFVFIITASLALGIFIIWRIQIRQWVPIAGKEPYVLQPEAQAPGVVSELDPRAEVGDYYDEGPDIIPFSNSAERTESTDHAKDERQEITIKAPDLLSQTDETVISGDDAREKPQDS</sequence>
<dbReference type="Pfam" id="PF00083">
    <property type="entry name" value="Sugar_tr"/>
    <property type="match status" value="1"/>
</dbReference>
<feature type="transmembrane region" description="Helical" evidence="6">
    <location>
        <begin position="60"/>
        <end position="80"/>
    </location>
</feature>
<feature type="transmembrane region" description="Helical" evidence="6">
    <location>
        <begin position="221"/>
        <end position="242"/>
    </location>
</feature>
<evidence type="ECO:0000256" key="5">
    <source>
        <dbReference type="SAM" id="MobiDB-lite"/>
    </source>
</evidence>
<feature type="transmembrane region" description="Helical" evidence="6">
    <location>
        <begin position="254"/>
        <end position="271"/>
    </location>
</feature>
<organism evidence="8">
    <name type="scientific">hydrothermal vent metagenome</name>
    <dbReference type="NCBI Taxonomy" id="652676"/>
    <lineage>
        <taxon>unclassified sequences</taxon>
        <taxon>metagenomes</taxon>
        <taxon>ecological metagenomes</taxon>
    </lineage>
</organism>
<dbReference type="InterPro" id="IPR005828">
    <property type="entry name" value="MFS_sugar_transport-like"/>
</dbReference>
<feature type="transmembrane region" description="Helical" evidence="6">
    <location>
        <begin position="120"/>
        <end position="137"/>
    </location>
</feature>
<feature type="compositionally biased region" description="Basic and acidic residues" evidence="5">
    <location>
        <begin position="417"/>
        <end position="432"/>
    </location>
</feature>
<feature type="transmembrane region" description="Helical" evidence="6">
    <location>
        <begin position="31"/>
        <end position="48"/>
    </location>
</feature>